<dbReference type="RefSeq" id="WP_131994065.1">
    <property type="nucleotide sequence ID" value="NZ_SLWQ01000002.1"/>
</dbReference>
<feature type="region of interest" description="Disordered" evidence="2">
    <location>
        <begin position="309"/>
        <end position="339"/>
    </location>
</feature>
<comment type="caution">
    <text evidence="4">The sequence shown here is derived from an EMBL/GenBank/DDBJ whole genome shotgun (WGS) entry which is preliminary data.</text>
</comment>
<reference evidence="4 5" key="1">
    <citation type="journal article" date="2015" name="Stand. Genomic Sci.">
        <title>Genomic Encyclopedia of Bacterial and Archaeal Type Strains, Phase III: the genomes of soil and plant-associated and newly described type strains.</title>
        <authorList>
            <person name="Whitman W.B."/>
            <person name="Woyke T."/>
            <person name="Klenk H.P."/>
            <person name="Zhou Y."/>
            <person name="Lilburn T.G."/>
            <person name="Beck B.J."/>
            <person name="De Vos P."/>
            <person name="Vandamme P."/>
            <person name="Eisen J.A."/>
            <person name="Garrity G."/>
            <person name="Hugenholtz P."/>
            <person name="Kyrpides N.C."/>
        </authorList>
    </citation>
    <scope>NUCLEOTIDE SEQUENCE [LARGE SCALE GENOMIC DNA]</scope>
    <source>
        <strain evidence="4 5">A3</strain>
    </source>
</reference>
<keyword evidence="5" id="KW-1185">Reference proteome</keyword>
<dbReference type="Pfam" id="PF01476">
    <property type="entry name" value="LysM"/>
    <property type="match status" value="1"/>
</dbReference>
<dbReference type="CDD" id="cd12797">
    <property type="entry name" value="M23_peptidase"/>
    <property type="match status" value="1"/>
</dbReference>
<sequence length="339" mass="34250">MPRYSSGVYTPHGALGLILATLLAGCASTGPAPVEDRSVGGPPPRREPAPPKPVASGSYRVQRGDTLYSIAFRHGVDYRDLAEWNGIGAPYTIYAGQDLRTSAPRRAASPAIAATPAAPRASTAARAASPKTSASDVPKPGAFEPLAATPAPAPAAPTPAPAPTATPAKGTPGTTPAPSTPSGAPTVASTAAAAGNAAAAPKPAPPPAPEPALPAGEVSWRWPADGVVVGTYAAGDPTRQGIDIAGKAGDPVRAAADGAVVYSGNGLIGYGELIIIKHSPSFLSAYGHNRKRLVKEGDRVKAGQVIAEMGSSSASRDSLHFEIRRNGKPANPTDFLPRR</sequence>
<dbReference type="InterPro" id="IPR050570">
    <property type="entry name" value="Cell_wall_metabolism_enzyme"/>
</dbReference>
<dbReference type="PANTHER" id="PTHR21666">
    <property type="entry name" value="PEPTIDASE-RELATED"/>
    <property type="match status" value="1"/>
</dbReference>
<gene>
    <name evidence="4" type="ORF">EV148_10214</name>
</gene>
<feature type="compositionally biased region" description="Pro residues" evidence="2">
    <location>
        <begin position="151"/>
        <end position="164"/>
    </location>
</feature>
<dbReference type="OrthoDB" id="9795421at2"/>
<organism evidence="4 5">
    <name type="scientific">Dokdonella fugitiva</name>
    <dbReference type="NCBI Taxonomy" id="328517"/>
    <lineage>
        <taxon>Bacteria</taxon>
        <taxon>Pseudomonadati</taxon>
        <taxon>Pseudomonadota</taxon>
        <taxon>Gammaproteobacteria</taxon>
        <taxon>Lysobacterales</taxon>
        <taxon>Rhodanobacteraceae</taxon>
        <taxon>Dokdonella</taxon>
    </lineage>
</organism>
<evidence type="ECO:0000313" key="5">
    <source>
        <dbReference type="Proteomes" id="UP000294862"/>
    </source>
</evidence>
<feature type="compositionally biased region" description="Low complexity" evidence="2">
    <location>
        <begin position="165"/>
        <end position="201"/>
    </location>
</feature>
<feature type="region of interest" description="Disordered" evidence="2">
    <location>
        <begin position="31"/>
        <end position="58"/>
    </location>
</feature>
<dbReference type="InterPro" id="IPR011055">
    <property type="entry name" value="Dup_hybrid_motif"/>
</dbReference>
<keyword evidence="4" id="KW-0449">Lipoprotein</keyword>
<dbReference type="GO" id="GO:0004222">
    <property type="term" value="F:metalloendopeptidase activity"/>
    <property type="evidence" value="ECO:0007669"/>
    <property type="project" value="TreeGrafter"/>
</dbReference>
<feature type="region of interest" description="Disordered" evidence="2">
    <location>
        <begin position="105"/>
        <end position="216"/>
    </location>
</feature>
<dbReference type="CDD" id="cd00118">
    <property type="entry name" value="LysM"/>
    <property type="match status" value="1"/>
</dbReference>
<name>A0A4R2IB00_9GAMM</name>
<dbReference type="GO" id="GO:0009279">
    <property type="term" value="C:cell outer membrane"/>
    <property type="evidence" value="ECO:0007669"/>
    <property type="project" value="TreeGrafter"/>
</dbReference>
<dbReference type="InterPro" id="IPR036779">
    <property type="entry name" value="LysM_dom_sf"/>
</dbReference>
<evidence type="ECO:0000256" key="2">
    <source>
        <dbReference type="SAM" id="MobiDB-lite"/>
    </source>
</evidence>
<dbReference type="EMBL" id="SLWQ01000002">
    <property type="protein sequence ID" value="TCO41664.1"/>
    <property type="molecule type" value="Genomic_DNA"/>
</dbReference>
<accession>A0A4R2IB00</accession>
<dbReference type="InterPro" id="IPR018392">
    <property type="entry name" value="LysM"/>
</dbReference>
<dbReference type="PANTHER" id="PTHR21666:SF263">
    <property type="entry name" value="MUREIN HYDROLASE ACTIVATOR NLPD"/>
    <property type="match status" value="1"/>
</dbReference>
<dbReference type="InterPro" id="IPR016047">
    <property type="entry name" value="M23ase_b-sheet_dom"/>
</dbReference>
<proteinExistence type="inferred from homology"/>
<protein>
    <submittedName>
        <fullName evidence="4">Lipoprotein NlpD</fullName>
    </submittedName>
</protein>
<dbReference type="AlphaFoldDB" id="A0A4R2IB00"/>
<dbReference type="PROSITE" id="PS51782">
    <property type="entry name" value="LYSM"/>
    <property type="match status" value="1"/>
</dbReference>
<evidence type="ECO:0000256" key="1">
    <source>
        <dbReference type="ARBA" id="ARBA00038420"/>
    </source>
</evidence>
<dbReference type="PROSITE" id="PS51257">
    <property type="entry name" value="PROKAR_LIPOPROTEIN"/>
    <property type="match status" value="1"/>
</dbReference>
<evidence type="ECO:0000313" key="4">
    <source>
        <dbReference type="EMBL" id="TCO41664.1"/>
    </source>
</evidence>
<feature type="compositionally biased region" description="Basic and acidic residues" evidence="2">
    <location>
        <begin position="34"/>
        <end position="49"/>
    </location>
</feature>
<feature type="domain" description="LysM" evidence="3">
    <location>
        <begin position="57"/>
        <end position="101"/>
    </location>
</feature>
<dbReference type="SMART" id="SM00257">
    <property type="entry name" value="LysM"/>
    <property type="match status" value="1"/>
</dbReference>
<comment type="similarity">
    <text evidence="1">Belongs to the E.coli NlpD/Haemophilus LppB family.</text>
</comment>
<dbReference type="SUPFAM" id="SSF54106">
    <property type="entry name" value="LysM domain"/>
    <property type="match status" value="1"/>
</dbReference>
<feature type="compositionally biased region" description="Low complexity" evidence="2">
    <location>
        <begin position="105"/>
        <end position="135"/>
    </location>
</feature>
<feature type="compositionally biased region" description="Pro residues" evidence="2">
    <location>
        <begin position="202"/>
        <end position="212"/>
    </location>
</feature>
<dbReference type="Proteomes" id="UP000294862">
    <property type="component" value="Unassembled WGS sequence"/>
</dbReference>
<dbReference type="Gene3D" id="3.10.350.10">
    <property type="entry name" value="LysM domain"/>
    <property type="match status" value="1"/>
</dbReference>
<dbReference type="SUPFAM" id="SSF51261">
    <property type="entry name" value="Duplicated hybrid motif"/>
    <property type="match status" value="1"/>
</dbReference>
<dbReference type="Gene3D" id="2.70.70.10">
    <property type="entry name" value="Glucose Permease (Domain IIA)"/>
    <property type="match status" value="1"/>
</dbReference>
<dbReference type="Pfam" id="PF01551">
    <property type="entry name" value="Peptidase_M23"/>
    <property type="match status" value="1"/>
</dbReference>
<evidence type="ECO:0000259" key="3">
    <source>
        <dbReference type="PROSITE" id="PS51782"/>
    </source>
</evidence>
<dbReference type="GO" id="GO:0032153">
    <property type="term" value="C:cell division site"/>
    <property type="evidence" value="ECO:0007669"/>
    <property type="project" value="TreeGrafter"/>
</dbReference>